<feature type="region of interest" description="Disordered" evidence="5">
    <location>
        <begin position="499"/>
        <end position="535"/>
    </location>
</feature>
<dbReference type="InterPro" id="IPR052741">
    <property type="entry name" value="Mitochondrial_HTD2"/>
</dbReference>
<dbReference type="Proteomes" id="UP001610446">
    <property type="component" value="Unassembled WGS sequence"/>
</dbReference>
<dbReference type="InterPro" id="IPR029069">
    <property type="entry name" value="HotDog_dom_sf"/>
</dbReference>
<protein>
    <recommendedName>
        <fullName evidence="8">Derlin</fullName>
    </recommendedName>
</protein>
<organism evidence="6 7">
    <name type="scientific">Aspergillus pseudoustus</name>
    <dbReference type="NCBI Taxonomy" id="1810923"/>
    <lineage>
        <taxon>Eukaryota</taxon>
        <taxon>Fungi</taxon>
        <taxon>Dikarya</taxon>
        <taxon>Ascomycota</taxon>
        <taxon>Pezizomycotina</taxon>
        <taxon>Eurotiomycetes</taxon>
        <taxon>Eurotiomycetidae</taxon>
        <taxon>Eurotiales</taxon>
        <taxon>Aspergillaceae</taxon>
        <taxon>Aspergillus</taxon>
        <taxon>Aspergillus subgen. Nidulantes</taxon>
    </lineage>
</organism>
<dbReference type="PANTHER" id="PTHR28152">
    <property type="entry name" value="HYDROXYACYL-THIOESTER DEHYDRATASE TYPE 2, MITOCHONDRIAL"/>
    <property type="match status" value="1"/>
</dbReference>
<dbReference type="Pfam" id="PF04511">
    <property type="entry name" value="DER1"/>
    <property type="match status" value="2"/>
</dbReference>
<dbReference type="Gene3D" id="3.10.129.10">
    <property type="entry name" value="Hotdog Thioesterase"/>
    <property type="match status" value="1"/>
</dbReference>
<comment type="subcellular location">
    <subcellularLocation>
        <location evidence="1">Membrane</location>
        <topology evidence="1">Multi-pass membrane protein</topology>
    </subcellularLocation>
</comment>
<gene>
    <name evidence="6" type="ORF">BJY01DRAFT_233907</name>
</gene>
<keyword evidence="4" id="KW-0472">Membrane</keyword>
<keyword evidence="7" id="KW-1185">Reference proteome</keyword>
<reference evidence="6 7" key="1">
    <citation type="submission" date="2024-07" db="EMBL/GenBank/DDBJ databases">
        <title>Section-level genome sequencing and comparative genomics of Aspergillus sections Usti and Cavernicolus.</title>
        <authorList>
            <consortium name="Lawrence Berkeley National Laboratory"/>
            <person name="Nybo J.L."/>
            <person name="Vesth T.C."/>
            <person name="Theobald S."/>
            <person name="Frisvad J.C."/>
            <person name="Larsen T.O."/>
            <person name="Kjaerboelling I."/>
            <person name="Rothschild-Mancinelli K."/>
            <person name="Lyhne E.K."/>
            <person name="Kogle M.E."/>
            <person name="Barry K."/>
            <person name="Clum A."/>
            <person name="Na H."/>
            <person name="Ledsgaard L."/>
            <person name="Lin J."/>
            <person name="Lipzen A."/>
            <person name="Kuo A."/>
            <person name="Riley R."/>
            <person name="Mondo S."/>
            <person name="Labutti K."/>
            <person name="Haridas S."/>
            <person name="Pangalinan J."/>
            <person name="Salamov A.A."/>
            <person name="Simmons B.A."/>
            <person name="Magnuson J.K."/>
            <person name="Chen J."/>
            <person name="Drula E."/>
            <person name="Henrissat B."/>
            <person name="Wiebenga A."/>
            <person name="Lubbers R.J."/>
            <person name="Gomes A.C."/>
            <person name="Makela M.R."/>
            <person name="Stajich J."/>
            <person name="Grigoriev I.V."/>
            <person name="Mortensen U.H."/>
            <person name="De Vries R.P."/>
            <person name="Baker S.E."/>
            <person name="Andersen M.R."/>
        </authorList>
    </citation>
    <scope>NUCLEOTIDE SEQUENCE [LARGE SCALE GENOMIC DNA]</scope>
    <source>
        <strain evidence="6 7">CBS 123904</strain>
    </source>
</reference>
<evidence type="ECO:0008006" key="8">
    <source>
        <dbReference type="Google" id="ProtNLM"/>
    </source>
</evidence>
<dbReference type="EMBL" id="JBFXLU010000049">
    <property type="protein sequence ID" value="KAL2848465.1"/>
    <property type="molecule type" value="Genomic_DNA"/>
</dbReference>
<evidence type="ECO:0000256" key="5">
    <source>
        <dbReference type="SAM" id="MobiDB-lite"/>
    </source>
</evidence>
<dbReference type="SUPFAM" id="SSF54637">
    <property type="entry name" value="Thioesterase/thiol ester dehydrase-isomerase"/>
    <property type="match status" value="1"/>
</dbReference>
<evidence type="ECO:0000313" key="7">
    <source>
        <dbReference type="Proteomes" id="UP001610446"/>
    </source>
</evidence>
<evidence type="ECO:0000256" key="1">
    <source>
        <dbReference type="ARBA" id="ARBA00004141"/>
    </source>
</evidence>
<accession>A0ABR4K844</accession>
<feature type="compositionally biased region" description="Gly residues" evidence="5">
    <location>
        <begin position="526"/>
        <end position="535"/>
    </location>
</feature>
<keyword evidence="2" id="KW-0812">Transmembrane</keyword>
<dbReference type="InterPro" id="IPR007599">
    <property type="entry name" value="DER1"/>
</dbReference>
<dbReference type="PANTHER" id="PTHR28152:SF1">
    <property type="entry name" value="HYDROXYACYL-THIOESTER DEHYDRATASE TYPE 2, MITOCHONDRIAL"/>
    <property type="match status" value="1"/>
</dbReference>
<dbReference type="SUPFAM" id="SSF144091">
    <property type="entry name" value="Rhomboid-like"/>
    <property type="match status" value="1"/>
</dbReference>
<sequence>MSRATLRFLLSNRRLGTVDSIRNHSSFSKLLHDELTSRQLPLFFDYLHPQPSHLLDLTLTDLFPLAGSFAERRRTLHASTRPSHLPAGHHLVYFPPQVTLSELLPDGTDTLHTPGSPFNRRLWAGGSVRLSAVNPLLLDGNRAVCIEIIRDVVVKGRPGEENIVVKIERRIGAVQEGEEERDVRRRISGTDEGMGAYTSILETRDLVFMRDKSPEQLKQDKAGFSQVSRTIKCYRNLLVHGPLTLTLLLTALRLHLDGKGVTFSGIDYKNLAPVYVDEQLTICGKPKSTEIDDVWDVWIEGRDGAMDDFKSLPPVARTLTALTFIQSALVLSGSVNYFWVPFFPQLIFTWKIWPQIWRFVTPFLMTDPKLNFVFDLYFMYTYSSRLEFGSPRFSTPGSFFVYVLFIGSVIMDNKGTKTMFFVVEIPTPMLPWARLALTFVMKGYHSAAVEFTGIVAAHLYDFLTRIYPAFGGGKNYIITPAFVRRLFTRSLRGGQERVYGQAFRPPNEQEESSGWASSVRDTWGSRGSGQRLGGN</sequence>
<dbReference type="InterPro" id="IPR035952">
    <property type="entry name" value="Rhomboid-like_sf"/>
</dbReference>
<name>A0ABR4K844_9EURO</name>
<comment type="caution">
    <text evidence="6">The sequence shown here is derived from an EMBL/GenBank/DDBJ whole genome shotgun (WGS) entry which is preliminary data.</text>
</comment>
<proteinExistence type="predicted"/>
<evidence type="ECO:0000256" key="2">
    <source>
        <dbReference type="ARBA" id="ARBA00022692"/>
    </source>
</evidence>
<evidence type="ECO:0000256" key="3">
    <source>
        <dbReference type="ARBA" id="ARBA00022989"/>
    </source>
</evidence>
<evidence type="ECO:0000313" key="6">
    <source>
        <dbReference type="EMBL" id="KAL2848465.1"/>
    </source>
</evidence>
<keyword evidence="3" id="KW-1133">Transmembrane helix</keyword>
<evidence type="ECO:0000256" key="4">
    <source>
        <dbReference type="ARBA" id="ARBA00023136"/>
    </source>
</evidence>